<dbReference type="AlphaFoldDB" id="A0A3A3FU26"/>
<name>A0A3A3FU26_9BURK</name>
<dbReference type="PANTHER" id="PTHR40254">
    <property type="entry name" value="BLR0577 PROTEIN"/>
    <property type="match status" value="1"/>
</dbReference>
<dbReference type="RefSeq" id="WP_119769234.1">
    <property type="nucleotide sequence ID" value="NZ_QYUO01000001.1"/>
</dbReference>
<dbReference type="InterPro" id="IPR036188">
    <property type="entry name" value="FAD/NAD-bd_sf"/>
</dbReference>
<gene>
    <name evidence="2" type="ORF">D3871_12760</name>
</gene>
<organism evidence="2 3">
    <name type="scientific">Noviherbaspirillum saxi</name>
    <dbReference type="NCBI Taxonomy" id="2320863"/>
    <lineage>
        <taxon>Bacteria</taxon>
        <taxon>Pseudomonadati</taxon>
        <taxon>Pseudomonadota</taxon>
        <taxon>Betaproteobacteria</taxon>
        <taxon>Burkholderiales</taxon>
        <taxon>Oxalobacteraceae</taxon>
        <taxon>Noviherbaspirillum</taxon>
    </lineage>
</organism>
<dbReference type="InterPro" id="IPR038732">
    <property type="entry name" value="HpyO/CreE_NAD-binding"/>
</dbReference>
<dbReference type="Gene3D" id="3.50.50.60">
    <property type="entry name" value="FAD/NAD(P)-binding domain"/>
    <property type="match status" value="1"/>
</dbReference>
<dbReference type="Proteomes" id="UP000265955">
    <property type="component" value="Unassembled WGS sequence"/>
</dbReference>
<dbReference type="OrthoDB" id="101972at2"/>
<evidence type="ECO:0000259" key="1">
    <source>
        <dbReference type="Pfam" id="PF13454"/>
    </source>
</evidence>
<feature type="domain" description="FAD-dependent urate hydroxylase HpyO/Asp monooxygenase CreE-like FAD/NAD(P)-binding" evidence="1">
    <location>
        <begin position="8"/>
        <end position="176"/>
    </location>
</feature>
<reference evidence="3" key="1">
    <citation type="submission" date="2018-09" db="EMBL/GenBank/DDBJ databases">
        <authorList>
            <person name="Zhu H."/>
        </authorList>
    </citation>
    <scope>NUCLEOTIDE SEQUENCE [LARGE SCALE GENOMIC DNA]</scope>
    <source>
        <strain evidence="3">K1R23-30</strain>
    </source>
</reference>
<dbReference type="PANTHER" id="PTHR40254:SF1">
    <property type="entry name" value="BLR0577 PROTEIN"/>
    <property type="match status" value="1"/>
</dbReference>
<proteinExistence type="predicted"/>
<accession>A0A3A3FU26</accession>
<dbReference type="EMBL" id="QYUO01000001">
    <property type="protein sequence ID" value="RJF99293.1"/>
    <property type="molecule type" value="Genomic_DNA"/>
</dbReference>
<evidence type="ECO:0000313" key="3">
    <source>
        <dbReference type="Proteomes" id="UP000265955"/>
    </source>
</evidence>
<evidence type="ECO:0000313" key="2">
    <source>
        <dbReference type="EMBL" id="RJF99293.1"/>
    </source>
</evidence>
<dbReference type="Pfam" id="PF13454">
    <property type="entry name" value="NAD_binding_9"/>
    <property type="match status" value="1"/>
</dbReference>
<dbReference type="InterPro" id="IPR052189">
    <property type="entry name" value="L-asp_N-monooxygenase_NS-form"/>
</dbReference>
<protein>
    <recommendedName>
        <fullName evidence="1">FAD-dependent urate hydroxylase HpyO/Asp monooxygenase CreE-like FAD/NAD(P)-binding domain-containing protein</fullName>
    </recommendedName>
</protein>
<sequence>MLNKKRIVIIGAGFSGTLTAIRLLHFCESEVEICLIEKDDASNYGGIAFGQTSTTWAHLLNIQAGRITLFRERPEDFLTWVNETADRATWPPKWKNHAFSLSCMVPRRIYSQYLAYRLGEAARLAHAGVTFVELKGEVLDARRENQHWRVTYLASDCSDAKSVSLPANYIVFATGHLAPMTKPFYETVRDSERFIFNQYARRGRELLSTVKPDEKVMVVGSGLASFDAVVSLVEQGHTGPVTICSRAGHMHASYPLDHQHDIIAVRRPPFMDAENLCIDTVVDGVKGEFAYLRDLFANQYGVPEQIIPERIIKAWEPYVAELVTRMEANDVRCLLNKYKSLIVSSRTSTVPAIGNVIRTRLKTDSQSAGQVTILAAQIQHIHRVNDDNRLCVTFNGNQDPQIFDRIINCLGHATDYGNTCNSLWTSMIQEQNLATPHIKTGRGLEVTQHGELLALEGAPSTNLFCVGPMRQGDEIARRGRLGAFVFSIGTLRNQCFDIALEIRRRLNQPVLQQTIRTPDNLHTCWESSVRWFIETNELNLQEDELAQFRRYASPNDGHSLFAAYQGFFRTQDHRLRQPFAEEIARQKISLAKEITRRFSIENTRAQFLCEVFSNLLEKHAVHSLCDISKLAKWSVPQYANHVRNVHAQFEPA</sequence>
<dbReference type="SUPFAM" id="SSF51905">
    <property type="entry name" value="FAD/NAD(P)-binding domain"/>
    <property type="match status" value="1"/>
</dbReference>
<keyword evidence="3" id="KW-1185">Reference proteome</keyword>
<comment type="caution">
    <text evidence="2">The sequence shown here is derived from an EMBL/GenBank/DDBJ whole genome shotgun (WGS) entry which is preliminary data.</text>
</comment>